<evidence type="ECO:0000256" key="8">
    <source>
        <dbReference type="ARBA" id="ARBA00022989"/>
    </source>
</evidence>
<keyword evidence="9 12" id="KW-0406">Ion transport</keyword>
<accession>A0A0N4UM05</accession>
<gene>
    <name evidence="12" type="primary">inx</name>
    <name evidence="13" type="ORF">DME_LOCUS2714</name>
</gene>
<reference evidence="16" key="1">
    <citation type="submission" date="2017-02" db="UniProtKB">
        <authorList>
            <consortium name="WormBaseParasite"/>
        </authorList>
    </citation>
    <scope>IDENTIFICATION</scope>
</reference>
<evidence type="ECO:0000256" key="11">
    <source>
        <dbReference type="ARBA" id="ARBA00023303"/>
    </source>
</evidence>
<evidence type="ECO:0000256" key="6">
    <source>
        <dbReference type="ARBA" id="ARBA00022868"/>
    </source>
</evidence>
<dbReference type="PRINTS" id="PR01262">
    <property type="entry name" value="INNEXIN"/>
</dbReference>
<dbReference type="GO" id="GO:0034220">
    <property type="term" value="P:monoatomic ion transmembrane transport"/>
    <property type="evidence" value="ECO:0007669"/>
    <property type="project" value="UniProtKB-KW"/>
</dbReference>
<evidence type="ECO:0000313" key="13">
    <source>
        <dbReference type="EMBL" id="VDN52741.1"/>
    </source>
</evidence>
<keyword evidence="5 12" id="KW-0812">Transmembrane</keyword>
<keyword evidence="7" id="KW-0965">Cell junction</keyword>
<evidence type="ECO:0000256" key="5">
    <source>
        <dbReference type="ARBA" id="ARBA00022692"/>
    </source>
</evidence>
<evidence type="ECO:0000256" key="10">
    <source>
        <dbReference type="ARBA" id="ARBA00023136"/>
    </source>
</evidence>
<name>A0A0N4UM05_DRAME</name>
<evidence type="ECO:0000256" key="7">
    <source>
        <dbReference type="ARBA" id="ARBA00022949"/>
    </source>
</evidence>
<dbReference type="WBParaSite" id="DME_0000885401-mRNA-1">
    <property type="protein sequence ID" value="DME_0000885401-mRNA-1"/>
    <property type="gene ID" value="DME_0000885401"/>
</dbReference>
<comment type="function">
    <text evidence="12">Structural component of the gap junctions.</text>
</comment>
<comment type="subcellular location">
    <subcellularLocation>
        <location evidence="1">Cell junction</location>
        <location evidence="1">Gap junction</location>
    </subcellularLocation>
    <subcellularLocation>
        <location evidence="2 12">Cell membrane</location>
        <topology evidence="2 12">Multi-pass membrane protein</topology>
    </subcellularLocation>
</comment>
<evidence type="ECO:0000313" key="16">
    <source>
        <dbReference type="WBParaSite" id="DME_0000885401-mRNA-1"/>
    </source>
</evidence>
<dbReference type="Proteomes" id="UP000038040">
    <property type="component" value="Unplaced"/>
</dbReference>
<evidence type="ECO:0000313" key="14">
    <source>
        <dbReference type="Proteomes" id="UP000038040"/>
    </source>
</evidence>
<keyword evidence="11 12" id="KW-0407">Ion channel</keyword>
<keyword evidence="10 12" id="KW-0472">Membrane</keyword>
<dbReference type="GO" id="GO:0005921">
    <property type="term" value="C:gap junction"/>
    <property type="evidence" value="ECO:0007669"/>
    <property type="project" value="UniProtKB-SubCell"/>
</dbReference>
<dbReference type="STRING" id="318479.A0A0N4UM05"/>
<keyword evidence="6" id="KW-0303">Gap junction</keyword>
<evidence type="ECO:0000256" key="3">
    <source>
        <dbReference type="ARBA" id="ARBA00022448"/>
    </source>
</evidence>
<dbReference type="AlphaFoldDB" id="A0A0N4UM05"/>
<evidence type="ECO:0000256" key="1">
    <source>
        <dbReference type="ARBA" id="ARBA00004610"/>
    </source>
</evidence>
<keyword evidence="8 12" id="KW-1133">Transmembrane helix</keyword>
<dbReference type="GO" id="GO:0005243">
    <property type="term" value="F:gap junction channel activity"/>
    <property type="evidence" value="ECO:0007669"/>
    <property type="project" value="TreeGrafter"/>
</dbReference>
<evidence type="ECO:0000256" key="2">
    <source>
        <dbReference type="ARBA" id="ARBA00004651"/>
    </source>
</evidence>
<dbReference type="PROSITE" id="PS51013">
    <property type="entry name" value="PANNEXIN"/>
    <property type="match status" value="1"/>
</dbReference>
<dbReference type="InterPro" id="IPR000990">
    <property type="entry name" value="Innexin"/>
</dbReference>
<dbReference type="EMBL" id="UYYG01000076">
    <property type="protein sequence ID" value="VDN52741.1"/>
    <property type="molecule type" value="Genomic_DNA"/>
</dbReference>
<keyword evidence="4" id="KW-1003">Cell membrane</keyword>
<dbReference type="GO" id="GO:0005886">
    <property type="term" value="C:plasma membrane"/>
    <property type="evidence" value="ECO:0007669"/>
    <property type="project" value="UniProtKB-SubCell"/>
</dbReference>
<evidence type="ECO:0000256" key="12">
    <source>
        <dbReference type="RuleBase" id="RU010713"/>
    </source>
</evidence>
<sequence length="146" mass="16923">MNIIVQFLILNHFLGTKYTLWGIGVLNDLLQGHKWTESGHFPRVTFCDVVIRELGNINRKTVQCVLMINMFNEKIFIAIWFWLLIIGTLTLINLIYWSVISFVPQFSRDFIGHSLVSAFSNKIKQQTKSFLLINVIPNPFSSLLFC</sequence>
<proteinExistence type="inferred from homology"/>
<dbReference type="PANTHER" id="PTHR11893">
    <property type="entry name" value="INNEXIN"/>
    <property type="match status" value="1"/>
</dbReference>
<organism evidence="14 16">
    <name type="scientific">Dracunculus medinensis</name>
    <name type="common">Guinea worm</name>
    <dbReference type="NCBI Taxonomy" id="318479"/>
    <lineage>
        <taxon>Eukaryota</taxon>
        <taxon>Metazoa</taxon>
        <taxon>Ecdysozoa</taxon>
        <taxon>Nematoda</taxon>
        <taxon>Chromadorea</taxon>
        <taxon>Rhabditida</taxon>
        <taxon>Spirurina</taxon>
        <taxon>Dracunculoidea</taxon>
        <taxon>Dracunculidae</taxon>
        <taxon>Dracunculus</taxon>
    </lineage>
</organism>
<protein>
    <recommendedName>
        <fullName evidence="12">Innexin</fullName>
    </recommendedName>
</protein>
<dbReference type="PANTHER" id="PTHR11893:SF36">
    <property type="entry name" value="INNEXIN-5"/>
    <property type="match status" value="1"/>
</dbReference>
<evidence type="ECO:0000256" key="9">
    <source>
        <dbReference type="ARBA" id="ARBA00023065"/>
    </source>
</evidence>
<comment type="similarity">
    <text evidence="12">Belongs to the pannexin family.</text>
</comment>
<evidence type="ECO:0000256" key="4">
    <source>
        <dbReference type="ARBA" id="ARBA00022475"/>
    </source>
</evidence>
<evidence type="ECO:0000313" key="15">
    <source>
        <dbReference type="Proteomes" id="UP000274756"/>
    </source>
</evidence>
<comment type="caution">
    <text evidence="12">Lacks conserved residue(s) required for the propagation of feature annotation.</text>
</comment>
<reference evidence="13 15" key="2">
    <citation type="submission" date="2018-11" db="EMBL/GenBank/DDBJ databases">
        <authorList>
            <consortium name="Pathogen Informatics"/>
        </authorList>
    </citation>
    <scope>NUCLEOTIDE SEQUENCE [LARGE SCALE GENOMIC DNA]</scope>
</reference>
<dbReference type="Pfam" id="PF00876">
    <property type="entry name" value="Innexin"/>
    <property type="match status" value="1"/>
</dbReference>
<feature type="transmembrane region" description="Helical" evidence="12">
    <location>
        <begin position="75"/>
        <end position="99"/>
    </location>
</feature>
<keyword evidence="3 12" id="KW-0813">Transport</keyword>
<dbReference type="OrthoDB" id="5867527at2759"/>
<keyword evidence="15" id="KW-1185">Reference proteome</keyword>
<dbReference type="Proteomes" id="UP000274756">
    <property type="component" value="Unassembled WGS sequence"/>
</dbReference>